<sequence length="127" mass="14587">MRISGISNLEVTNQITLANNTTKESVEKSGSNTTTRKEMATIEPMFQLKKDDETKAKVKEAVNTMNEMLDVNNSTSKFMFHEGLERYYVTVVNRDTEEIVKEIPPKKLLDAFYEMQKMLGMIVDEKI</sequence>
<evidence type="ECO:0000313" key="2">
    <source>
        <dbReference type="Proteomes" id="UP000004738"/>
    </source>
</evidence>
<proteinExistence type="predicted"/>
<accession>K1LIY4</accession>
<protein>
    <recommendedName>
        <fullName evidence="3">Flagellar protein FlaG</fullName>
    </recommendedName>
</protein>
<dbReference type="PATRIC" id="fig|1224748.3.peg.2768"/>
<dbReference type="RefSeq" id="WP_008407328.1">
    <property type="nucleotide sequence ID" value="NZ_AMCK01000016.1"/>
</dbReference>
<dbReference type="InterPro" id="IPR005186">
    <property type="entry name" value="FlaG"/>
</dbReference>
<dbReference type="Pfam" id="PF03646">
    <property type="entry name" value="FlaG"/>
    <property type="match status" value="1"/>
</dbReference>
<dbReference type="SUPFAM" id="SSF160214">
    <property type="entry name" value="FlaG-like"/>
    <property type="match status" value="1"/>
</dbReference>
<dbReference type="EMBL" id="AMCK01000016">
    <property type="protein sequence ID" value="EKB44344.1"/>
    <property type="molecule type" value="Genomic_DNA"/>
</dbReference>
<dbReference type="Proteomes" id="UP000004738">
    <property type="component" value="Unassembled WGS sequence"/>
</dbReference>
<evidence type="ECO:0000313" key="1">
    <source>
        <dbReference type="EMBL" id="EKB44344.1"/>
    </source>
</evidence>
<dbReference type="InterPro" id="IPR035924">
    <property type="entry name" value="FlaG-like_sf"/>
</dbReference>
<gene>
    <name evidence="1" type="ORF">B857_02798</name>
</gene>
<dbReference type="AlphaFoldDB" id="K1LIY4"/>
<comment type="caution">
    <text evidence="1">The sequence shown here is derived from an EMBL/GenBank/DDBJ whole genome shotgun (WGS) entry which is preliminary data.</text>
</comment>
<organism evidence="1 2">
    <name type="scientific">Solibacillus isronensis B3W22</name>
    <dbReference type="NCBI Taxonomy" id="1224748"/>
    <lineage>
        <taxon>Bacteria</taxon>
        <taxon>Bacillati</taxon>
        <taxon>Bacillota</taxon>
        <taxon>Bacilli</taxon>
        <taxon>Bacillales</taxon>
        <taxon>Caryophanaceae</taxon>
        <taxon>Solibacillus</taxon>
    </lineage>
</organism>
<name>K1LIY4_9BACL</name>
<evidence type="ECO:0008006" key="3">
    <source>
        <dbReference type="Google" id="ProtNLM"/>
    </source>
</evidence>
<dbReference type="PANTHER" id="PTHR37166:SF1">
    <property type="entry name" value="PROTEIN FLAG"/>
    <property type="match status" value="1"/>
</dbReference>
<keyword evidence="2" id="KW-1185">Reference proteome</keyword>
<dbReference type="PANTHER" id="PTHR37166">
    <property type="entry name" value="PROTEIN FLAG"/>
    <property type="match status" value="1"/>
</dbReference>
<dbReference type="Gene3D" id="3.30.160.170">
    <property type="entry name" value="FlaG-like"/>
    <property type="match status" value="1"/>
</dbReference>
<reference evidence="1 2" key="1">
    <citation type="journal article" date="2012" name="J. Bacteriol.">
        <title>Draft Genome Sequence of Bacillus isronensis Strain B3W22, Isolated from the Upper Atmosphere.</title>
        <authorList>
            <person name="Shivaji S."/>
            <person name="Ara S."/>
            <person name="Singh S.K."/>
            <person name="Bandi S."/>
            <person name="Singh A."/>
            <person name="Pinnaka A.K."/>
        </authorList>
    </citation>
    <scope>NUCLEOTIDE SEQUENCE [LARGE SCALE GENOMIC DNA]</scope>
    <source>
        <strain evidence="1 2">B3W22</strain>
    </source>
</reference>